<organism evidence="4 5">
    <name type="scientific">Reticulomyxa filosa</name>
    <dbReference type="NCBI Taxonomy" id="46433"/>
    <lineage>
        <taxon>Eukaryota</taxon>
        <taxon>Sar</taxon>
        <taxon>Rhizaria</taxon>
        <taxon>Retaria</taxon>
        <taxon>Foraminifera</taxon>
        <taxon>Monothalamids</taxon>
        <taxon>Reticulomyxidae</taxon>
        <taxon>Reticulomyxa</taxon>
    </lineage>
</organism>
<dbReference type="InterPro" id="IPR024317">
    <property type="entry name" value="Dynein_heavy_chain_D4_dom"/>
</dbReference>
<dbReference type="Pfam" id="PF12777">
    <property type="entry name" value="MT"/>
    <property type="match status" value="1"/>
</dbReference>
<dbReference type="EMBL" id="ASPP01012930">
    <property type="protein sequence ID" value="ETO20101.1"/>
    <property type="molecule type" value="Genomic_DNA"/>
</dbReference>
<keyword evidence="4" id="KW-0969">Cilium</keyword>
<evidence type="ECO:0000313" key="5">
    <source>
        <dbReference type="Proteomes" id="UP000023152"/>
    </source>
</evidence>
<dbReference type="OMA" id="RFEAWIN"/>
<dbReference type="OrthoDB" id="10266008at2759"/>
<comment type="caution">
    <text evidence="4">The sequence shown here is derived from an EMBL/GenBank/DDBJ whole genome shotgun (WGS) entry which is preliminary data.</text>
</comment>
<name>X6N1Y9_RETFI</name>
<evidence type="ECO:0000313" key="4">
    <source>
        <dbReference type="EMBL" id="ETO20101.1"/>
    </source>
</evidence>
<keyword evidence="1" id="KW-0175">Coiled coil</keyword>
<dbReference type="GO" id="GO:0007018">
    <property type="term" value="P:microtubule-based movement"/>
    <property type="evidence" value="ECO:0007669"/>
    <property type="project" value="InterPro"/>
</dbReference>
<keyword evidence="5" id="KW-1185">Reference proteome</keyword>
<evidence type="ECO:0000256" key="1">
    <source>
        <dbReference type="SAM" id="Coils"/>
    </source>
</evidence>
<dbReference type="InterPro" id="IPR026983">
    <property type="entry name" value="DHC"/>
</dbReference>
<dbReference type="AlphaFoldDB" id="X6N1Y9"/>
<gene>
    <name evidence="4" type="ORF">RFI_17116</name>
</gene>
<dbReference type="GO" id="GO:0030286">
    <property type="term" value="C:dynein complex"/>
    <property type="evidence" value="ECO:0007669"/>
    <property type="project" value="InterPro"/>
</dbReference>
<feature type="coiled-coil region" evidence="1">
    <location>
        <begin position="170"/>
        <end position="200"/>
    </location>
</feature>
<dbReference type="PANTHER" id="PTHR22878:SF63">
    <property type="entry name" value="DYNEIN AXONEMAL HEAVY CHAIN 10"/>
    <property type="match status" value="1"/>
</dbReference>
<dbReference type="GO" id="GO:0045505">
    <property type="term" value="F:dynein intermediate chain binding"/>
    <property type="evidence" value="ECO:0007669"/>
    <property type="project" value="InterPro"/>
</dbReference>
<evidence type="ECO:0000259" key="2">
    <source>
        <dbReference type="Pfam" id="PF12777"/>
    </source>
</evidence>
<keyword evidence="4" id="KW-0966">Cell projection</keyword>
<proteinExistence type="predicted"/>
<sequence>MLSQSQPFFFFEIKKGVTKKQRNNRASIDQGNCWNHFINRCRDHLHIVLTMIDIELRNRLVFPWPKDALYAVAEQWLIDEQPDGDTADKVTDEYNSVNVRAVLLSFEKSTQVEILNHMVKVHLSVKDQYSPAFELEFRRKNHVTPKNYLDFLHNYKKQLGKFRLENITRIEKLEAGLNQLTKASQNVNSLRSELTKQNEVVTKKSEECHVMIEQIKERTNAVNEKKIIAGKKNEDLQADAKEIIIEKKLAEDALEEALPTLELAREALKNLRKEDIAEIKVLNNPKEAVKNVCLCVLNLRPSGTEDVNEGWTAARAMMGDANFLQRLQKFNFCLFV</sequence>
<dbReference type="Pfam" id="PF12780">
    <property type="entry name" value="AAA_8"/>
    <property type="match status" value="1"/>
</dbReference>
<reference evidence="4 5" key="1">
    <citation type="journal article" date="2013" name="Curr. Biol.">
        <title>The Genome of the Foraminiferan Reticulomyxa filosa.</title>
        <authorList>
            <person name="Glockner G."/>
            <person name="Hulsmann N."/>
            <person name="Schleicher M."/>
            <person name="Noegel A.A."/>
            <person name="Eichinger L."/>
            <person name="Gallinger C."/>
            <person name="Pawlowski J."/>
            <person name="Sierra R."/>
            <person name="Euteneuer U."/>
            <person name="Pillet L."/>
            <person name="Moustafa A."/>
            <person name="Platzer M."/>
            <person name="Groth M."/>
            <person name="Szafranski K."/>
            <person name="Schliwa M."/>
        </authorList>
    </citation>
    <scope>NUCLEOTIDE SEQUENCE [LARGE SCALE GENOMIC DNA]</scope>
</reference>
<dbReference type="Gene3D" id="1.20.920.20">
    <property type="match status" value="1"/>
</dbReference>
<dbReference type="Proteomes" id="UP000023152">
    <property type="component" value="Unassembled WGS sequence"/>
</dbReference>
<dbReference type="InterPro" id="IPR024743">
    <property type="entry name" value="Dynein_HC_stalk"/>
</dbReference>
<keyword evidence="4" id="KW-0282">Flagellum</keyword>
<dbReference type="GO" id="GO:0051959">
    <property type="term" value="F:dynein light intermediate chain binding"/>
    <property type="evidence" value="ECO:0007669"/>
    <property type="project" value="InterPro"/>
</dbReference>
<feature type="domain" description="Dynein heavy chain coiled coil stalk" evidence="2">
    <location>
        <begin position="171"/>
        <end position="331"/>
    </location>
</feature>
<evidence type="ECO:0000259" key="3">
    <source>
        <dbReference type="Pfam" id="PF12780"/>
    </source>
</evidence>
<accession>X6N1Y9</accession>
<dbReference type="PANTHER" id="PTHR22878">
    <property type="entry name" value="DYNEIN HEAVY CHAIN 6, AXONEMAL-LIKE-RELATED"/>
    <property type="match status" value="1"/>
</dbReference>
<protein>
    <submittedName>
        <fullName evidence="4">Flagellar inner arm dynein 1 heavy chain alpha</fullName>
    </submittedName>
</protein>
<feature type="domain" description="Dynein heavy chain AAA module D4" evidence="3">
    <location>
        <begin position="13"/>
        <end position="157"/>
    </location>
</feature>